<evidence type="ECO:0000313" key="1">
    <source>
        <dbReference type="EMBL" id="GAJ00782.1"/>
    </source>
</evidence>
<protein>
    <submittedName>
        <fullName evidence="1">Uncharacterized protein</fullName>
    </submittedName>
</protein>
<reference evidence="1" key="1">
    <citation type="journal article" date="2014" name="Front. Microbiol.">
        <title>High frequency of phylogenetically diverse reductive dehalogenase-homologous genes in deep subseafloor sedimentary metagenomes.</title>
        <authorList>
            <person name="Kawai M."/>
            <person name="Futagami T."/>
            <person name="Toyoda A."/>
            <person name="Takaki Y."/>
            <person name="Nishi S."/>
            <person name="Hori S."/>
            <person name="Arai W."/>
            <person name="Tsubouchi T."/>
            <person name="Morono Y."/>
            <person name="Uchiyama I."/>
            <person name="Ito T."/>
            <person name="Fujiyama A."/>
            <person name="Inagaki F."/>
            <person name="Takami H."/>
        </authorList>
    </citation>
    <scope>NUCLEOTIDE SEQUENCE</scope>
    <source>
        <strain evidence="1">Expedition CK06-06</strain>
    </source>
</reference>
<feature type="non-terminal residue" evidence="1">
    <location>
        <position position="1"/>
    </location>
</feature>
<comment type="caution">
    <text evidence="1">The sequence shown here is derived from an EMBL/GenBank/DDBJ whole genome shotgun (WGS) entry which is preliminary data.</text>
</comment>
<accession>X1UB04</accession>
<proteinExistence type="predicted"/>
<name>X1UB04_9ZZZZ</name>
<gene>
    <name evidence="1" type="ORF">S12H4_37638</name>
</gene>
<dbReference type="AlphaFoldDB" id="X1UB04"/>
<organism evidence="1">
    <name type="scientific">marine sediment metagenome</name>
    <dbReference type="NCBI Taxonomy" id="412755"/>
    <lineage>
        <taxon>unclassified sequences</taxon>
        <taxon>metagenomes</taxon>
        <taxon>ecological metagenomes</taxon>
    </lineage>
</organism>
<dbReference type="EMBL" id="BARW01022579">
    <property type="protein sequence ID" value="GAJ00782.1"/>
    <property type="molecule type" value="Genomic_DNA"/>
</dbReference>
<sequence length="89" mass="10091">GQGVMGSETLEGAEEELKSDGFYIGVQYIRNAVAIDDEENDKGLIDYLRAAKPQLQKWMMERTRDHRVWMLLFSSSGHQGRPLACPMFA</sequence>